<name>A0A2K2CXC6_BRADI</name>
<feature type="compositionally biased region" description="Basic residues" evidence="3">
    <location>
        <begin position="719"/>
        <end position="733"/>
    </location>
</feature>
<dbReference type="OrthoDB" id="664121at2759"/>
<dbReference type="FunFam" id="1.10.10.10:FF:000322">
    <property type="entry name" value="Probable disease resistance protein At1g63360"/>
    <property type="match status" value="1"/>
</dbReference>
<feature type="domain" description="NB-ARC" evidence="4">
    <location>
        <begin position="3"/>
        <end position="67"/>
    </location>
</feature>
<reference evidence="7" key="2">
    <citation type="submission" date="2017-06" db="EMBL/GenBank/DDBJ databases">
        <title>WGS assembly of Brachypodium distachyon.</title>
        <authorList>
            <consortium name="The International Brachypodium Initiative"/>
            <person name="Lucas S."/>
            <person name="Harmon-Smith M."/>
            <person name="Lail K."/>
            <person name="Tice H."/>
            <person name="Grimwood J."/>
            <person name="Bruce D."/>
            <person name="Barry K."/>
            <person name="Shu S."/>
            <person name="Lindquist E."/>
            <person name="Wang M."/>
            <person name="Pitluck S."/>
            <person name="Vogel J.P."/>
            <person name="Garvin D.F."/>
            <person name="Mockler T.C."/>
            <person name="Schmutz J."/>
            <person name="Rokhsar D."/>
            <person name="Bevan M.W."/>
        </authorList>
    </citation>
    <scope>NUCLEOTIDE SEQUENCE</scope>
    <source>
        <strain evidence="7">Bd21</strain>
    </source>
</reference>
<evidence type="ECO:0000313" key="7">
    <source>
        <dbReference type="EMBL" id="PNT66679.1"/>
    </source>
</evidence>
<reference evidence="8" key="3">
    <citation type="submission" date="2018-08" db="UniProtKB">
        <authorList>
            <consortium name="EnsemblPlants"/>
        </authorList>
    </citation>
    <scope>IDENTIFICATION</scope>
    <source>
        <strain evidence="8">cv. Bd21</strain>
    </source>
</reference>
<dbReference type="InterPro" id="IPR032675">
    <property type="entry name" value="LRR_dom_sf"/>
</dbReference>
<dbReference type="SUPFAM" id="SSF52540">
    <property type="entry name" value="P-loop containing nucleoside triphosphate hydrolases"/>
    <property type="match status" value="1"/>
</dbReference>
<dbReference type="GO" id="GO:0098542">
    <property type="term" value="P:defense response to other organism"/>
    <property type="evidence" value="ECO:0000318"/>
    <property type="project" value="GO_Central"/>
</dbReference>
<feature type="domain" description="Disease resistance R13L4/SHOC-2-like LRR" evidence="6">
    <location>
        <begin position="271"/>
        <end position="610"/>
    </location>
</feature>
<dbReference type="GO" id="GO:0002758">
    <property type="term" value="P:innate immune response-activating signaling pathway"/>
    <property type="evidence" value="ECO:0007669"/>
    <property type="project" value="UniProtKB-ARBA"/>
</dbReference>
<accession>A0A2K2CXC6</accession>
<evidence type="ECO:0000256" key="2">
    <source>
        <dbReference type="ARBA" id="ARBA00022821"/>
    </source>
</evidence>
<dbReference type="InterPro" id="IPR042197">
    <property type="entry name" value="Apaf_helical"/>
</dbReference>
<sequence length="750" mass="85875">MMWSTEEWETIKLALWNNNSGSRIMTTTRNSKVASCCSSQGGHVYEMEPLGFADSKRLFFKRAFDSEDLCYPHLKKVSDEILRKCSGLPLAIVTVSSLLADQQAEDEWRRVLAAIGSALAKDPAADKMTKILSLSYFDLPHHLRTCLLYLTIFPEDHTICKQHLISRWTAEGFIHEKQGQSRYEAGEDYFNELISRSLIQPIDAKYGQVDSCRVHDIILDFITCKAAEENFVTSFNDVEHGHSSDYRVRRLIVENSNEEHATISTSLILSQVRSLTVYAHYARVSLVSFPALRVLDLGKCWWLEDNHIAKIGKLFLLKYLRLANVELLPKEIGELQYLETLDITDTRILELPSAITSLQRLASLYVPSHTRFPDGMIGKMQSLEYLGTFGIYFYEQGKPLQELSQLNKLWRLQVLLGRFELWEGKAQIEGLHSYLGTLISSCSIRRLEIRKCRYLSETTYFPLSLESWRLTTPCSLQELHITYCYIDKVPDWMRSLQNLRELELYIVTVAPEDVRILGAILTLLFLKLKTFYGTDGRILICGFSRSKYFYLELLYCGTSLDFEEGSMPRLEHLHLEFRVHEMECLNGSSSFGIHHLSALLKVDVCIFCNFGNSDNPMAGLENCFGKYMGSLIETAIKTLPNSSPLLIPDGNVAFGNVDCEHYIKIKFKQFETDHEVEDGGGGAGSSHWHMRGNHWRVWSFGYTKSGNMDEKEGEGRKMPMVKKRKKKRTKKNKKVLYNDKCTPLVTTQDG</sequence>
<proteinExistence type="predicted"/>
<dbReference type="InterPro" id="IPR036388">
    <property type="entry name" value="WH-like_DNA-bd_sf"/>
</dbReference>
<evidence type="ECO:0000256" key="3">
    <source>
        <dbReference type="SAM" id="MobiDB-lite"/>
    </source>
</evidence>
<dbReference type="InterPro" id="IPR002182">
    <property type="entry name" value="NB-ARC"/>
</dbReference>
<dbReference type="AlphaFoldDB" id="A0A2K2CXC6"/>
<keyword evidence="1" id="KW-0677">Repeat</keyword>
<dbReference type="InParanoid" id="A0A2K2CXC6"/>
<keyword evidence="9" id="KW-1185">Reference proteome</keyword>
<feature type="domain" description="Disease resistance protein winged helix" evidence="5">
    <location>
        <begin position="152"/>
        <end position="222"/>
    </location>
</feature>
<protein>
    <submittedName>
        <fullName evidence="7 8">Uncharacterized protein</fullName>
    </submittedName>
</protein>
<dbReference type="GO" id="GO:0043531">
    <property type="term" value="F:ADP binding"/>
    <property type="evidence" value="ECO:0007669"/>
    <property type="project" value="InterPro"/>
</dbReference>
<dbReference type="EnsemblPlants" id="PNT66679">
    <property type="protein sequence ID" value="PNT66679"/>
    <property type="gene ID" value="BRADI_3g15593v3"/>
</dbReference>
<gene>
    <name evidence="7" type="ORF">BRADI_3g15593v3</name>
</gene>
<evidence type="ECO:0000259" key="4">
    <source>
        <dbReference type="Pfam" id="PF00931"/>
    </source>
</evidence>
<dbReference type="GO" id="GO:0042742">
    <property type="term" value="P:defense response to bacterium"/>
    <property type="evidence" value="ECO:0007669"/>
    <property type="project" value="UniProtKB-ARBA"/>
</dbReference>
<dbReference type="EMBL" id="CM000882">
    <property type="protein sequence ID" value="PNT66679.1"/>
    <property type="molecule type" value="Genomic_DNA"/>
</dbReference>
<dbReference type="Gramene" id="PNT66679">
    <property type="protein sequence ID" value="PNT66679"/>
    <property type="gene ID" value="BRADI_3g15593v3"/>
</dbReference>
<evidence type="ECO:0000313" key="8">
    <source>
        <dbReference type="EnsemblPlants" id="PNT66679"/>
    </source>
</evidence>
<dbReference type="Pfam" id="PF23598">
    <property type="entry name" value="LRR_14"/>
    <property type="match status" value="1"/>
</dbReference>
<evidence type="ECO:0000313" key="9">
    <source>
        <dbReference type="Proteomes" id="UP000008810"/>
    </source>
</evidence>
<dbReference type="InterPro" id="IPR044974">
    <property type="entry name" value="Disease_R_plants"/>
</dbReference>
<dbReference type="Gene3D" id="1.10.10.10">
    <property type="entry name" value="Winged helix-like DNA-binding domain superfamily/Winged helix DNA-binding domain"/>
    <property type="match status" value="1"/>
</dbReference>
<feature type="region of interest" description="Disordered" evidence="3">
    <location>
        <begin position="708"/>
        <end position="733"/>
    </location>
</feature>
<organism evidence="7">
    <name type="scientific">Brachypodium distachyon</name>
    <name type="common">Purple false brome</name>
    <name type="synonym">Trachynia distachya</name>
    <dbReference type="NCBI Taxonomy" id="15368"/>
    <lineage>
        <taxon>Eukaryota</taxon>
        <taxon>Viridiplantae</taxon>
        <taxon>Streptophyta</taxon>
        <taxon>Embryophyta</taxon>
        <taxon>Tracheophyta</taxon>
        <taxon>Spermatophyta</taxon>
        <taxon>Magnoliopsida</taxon>
        <taxon>Liliopsida</taxon>
        <taxon>Poales</taxon>
        <taxon>Poaceae</taxon>
        <taxon>BOP clade</taxon>
        <taxon>Pooideae</taxon>
        <taxon>Stipodae</taxon>
        <taxon>Brachypodieae</taxon>
        <taxon>Brachypodium</taxon>
    </lineage>
</organism>
<evidence type="ECO:0000256" key="1">
    <source>
        <dbReference type="ARBA" id="ARBA00022737"/>
    </source>
</evidence>
<dbReference type="SUPFAM" id="SSF52047">
    <property type="entry name" value="RNI-like"/>
    <property type="match status" value="1"/>
</dbReference>
<dbReference type="ExpressionAtlas" id="A0A2K2CXC6">
    <property type="expression patterns" value="baseline"/>
</dbReference>
<keyword evidence="2" id="KW-0611">Plant defense</keyword>
<dbReference type="FunCoup" id="A0A2K2CXC6">
    <property type="interactions" value="3"/>
</dbReference>
<dbReference type="Gene3D" id="3.80.10.10">
    <property type="entry name" value="Ribonuclease Inhibitor"/>
    <property type="match status" value="1"/>
</dbReference>
<dbReference type="PANTHER" id="PTHR23155">
    <property type="entry name" value="DISEASE RESISTANCE PROTEIN RP"/>
    <property type="match status" value="1"/>
</dbReference>
<reference evidence="7 8" key="1">
    <citation type="journal article" date="2010" name="Nature">
        <title>Genome sequencing and analysis of the model grass Brachypodium distachyon.</title>
        <authorList>
            <consortium name="International Brachypodium Initiative"/>
        </authorList>
    </citation>
    <scope>NUCLEOTIDE SEQUENCE [LARGE SCALE GENOMIC DNA]</scope>
    <source>
        <strain evidence="7 8">Bd21</strain>
    </source>
</reference>
<dbReference type="InterPro" id="IPR055414">
    <property type="entry name" value="LRR_R13L4/SHOC2-like"/>
</dbReference>
<dbReference type="Pfam" id="PF00931">
    <property type="entry name" value="NB-ARC"/>
    <property type="match status" value="1"/>
</dbReference>
<dbReference type="Gene3D" id="1.10.8.430">
    <property type="entry name" value="Helical domain of apoptotic protease-activating factors"/>
    <property type="match status" value="1"/>
</dbReference>
<evidence type="ECO:0000259" key="5">
    <source>
        <dbReference type="Pfam" id="PF23559"/>
    </source>
</evidence>
<dbReference type="GO" id="GO:0009626">
    <property type="term" value="P:plant-type hypersensitive response"/>
    <property type="evidence" value="ECO:0007669"/>
    <property type="project" value="UniProtKB-ARBA"/>
</dbReference>
<dbReference type="PANTHER" id="PTHR23155:SF1028">
    <property type="entry name" value="OS08G0174800 PROTEIN"/>
    <property type="match status" value="1"/>
</dbReference>
<feature type="compositionally biased region" description="Basic and acidic residues" evidence="3">
    <location>
        <begin position="708"/>
        <end position="717"/>
    </location>
</feature>
<dbReference type="Pfam" id="PF23559">
    <property type="entry name" value="WHD_DRP"/>
    <property type="match status" value="1"/>
</dbReference>
<dbReference type="Proteomes" id="UP000008810">
    <property type="component" value="Chromosome 3"/>
</dbReference>
<dbReference type="InterPro" id="IPR027417">
    <property type="entry name" value="P-loop_NTPase"/>
</dbReference>
<dbReference type="InterPro" id="IPR058922">
    <property type="entry name" value="WHD_DRP"/>
</dbReference>
<evidence type="ECO:0000259" key="6">
    <source>
        <dbReference type="Pfam" id="PF23598"/>
    </source>
</evidence>